<evidence type="ECO:0000313" key="9">
    <source>
        <dbReference type="EMBL" id="MPL86484.1"/>
    </source>
</evidence>
<dbReference type="EMBL" id="VSSQ01000222">
    <property type="protein sequence ID" value="MPL86484.1"/>
    <property type="molecule type" value="Genomic_DNA"/>
</dbReference>
<evidence type="ECO:0000256" key="5">
    <source>
        <dbReference type="ARBA" id="ARBA00022989"/>
    </source>
</evidence>
<keyword evidence="6 7" id="KW-0472">Membrane</keyword>
<dbReference type="Gene3D" id="1.20.1250.20">
    <property type="entry name" value="MFS general substrate transporter like domains"/>
    <property type="match status" value="2"/>
</dbReference>
<evidence type="ECO:0000256" key="3">
    <source>
        <dbReference type="ARBA" id="ARBA00022475"/>
    </source>
</evidence>
<reference evidence="9" key="1">
    <citation type="submission" date="2019-08" db="EMBL/GenBank/DDBJ databases">
        <authorList>
            <person name="Kucharzyk K."/>
            <person name="Murdoch R.W."/>
            <person name="Higgins S."/>
            <person name="Loffler F."/>
        </authorList>
    </citation>
    <scope>NUCLEOTIDE SEQUENCE</scope>
</reference>
<dbReference type="PANTHER" id="PTHR23517:SF3">
    <property type="entry name" value="INTEGRAL MEMBRANE TRANSPORT PROTEIN"/>
    <property type="match status" value="1"/>
</dbReference>
<name>A0A644V5A6_9ZZZZ</name>
<feature type="domain" description="Major facilitator superfamily (MFS) profile" evidence="8">
    <location>
        <begin position="10"/>
        <end position="395"/>
    </location>
</feature>
<feature type="transmembrane region" description="Helical" evidence="7">
    <location>
        <begin position="372"/>
        <end position="391"/>
    </location>
</feature>
<feature type="transmembrane region" description="Helical" evidence="7">
    <location>
        <begin position="45"/>
        <end position="65"/>
    </location>
</feature>
<feature type="transmembrane region" description="Helical" evidence="7">
    <location>
        <begin position="143"/>
        <end position="162"/>
    </location>
</feature>
<sequence length="395" mass="41574">MSEESVQKKFIIYFCIIGCFAIFSTTIAKNPVLPLFAASLGANDAYLGVIAAVSPLAGILFSFPIGVISDKLGRRKLLIASGCVFLTAPLLYLLITDPIVLIPVRFFHGLATAILGPVVGAIIAEKFGNRKGVMMGTYSSATLAGRTAAPLAGGFILTLFALAPGNTAYHMVYLAAFCAAIPVVILILFFHDANGGVKKVTIADFTKSLKAFLSNKGLRAASIAEMITYFCFGTFETFLPVYLLFIGVPAWQTGIIFAVQVVIIALTKPFFGKKADLGDPQKQIALGMLITGLSLGAMGLAADFWILLALSCIFGIGMSLSTVATNVFAADTAEKNELGASLGALSSIMDIGHASGPLVCGMVITFAGYQTGFGLCLLLSVFATVFVLITGQKRR</sequence>
<keyword evidence="2" id="KW-0813">Transport</keyword>
<organism evidence="9">
    <name type="scientific">bioreactor metagenome</name>
    <dbReference type="NCBI Taxonomy" id="1076179"/>
    <lineage>
        <taxon>unclassified sequences</taxon>
        <taxon>metagenomes</taxon>
        <taxon>ecological metagenomes</taxon>
    </lineage>
</organism>
<dbReference type="GO" id="GO:0022857">
    <property type="term" value="F:transmembrane transporter activity"/>
    <property type="evidence" value="ECO:0007669"/>
    <property type="project" value="InterPro"/>
</dbReference>
<dbReference type="InterPro" id="IPR036259">
    <property type="entry name" value="MFS_trans_sf"/>
</dbReference>
<comment type="subcellular location">
    <subcellularLocation>
        <location evidence="1">Cell membrane</location>
        <topology evidence="1">Multi-pass membrane protein</topology>
    </subcellularLocation>
</comment>
<accession>A0A644V5A6</accession>
<feature type="transmembrane region" description="Helical" evidence="7">
    <location>
        <begin position="251"/>
        <end position="271"/>
    </location>
</feature>
<dbReference type="PROSITE" id="PS00216">
    <property type="entry name" value="SUGAR_TRANSPORT_1"/>
    <property type="match status" value="1"/>
</dbReference>
<dbReference type="GO" id="GO:0005886">
    <property type="term" value="C:plasma membrane"/>
    <property type="evidence" value="ECO:0007669"/>
    <property type="project" value="UniProtKB-SubCell"/>
</dbReference>
<dbReference type="PROSITE" id="PS50850">
    <property type="entry name" value="MFS"/>
    <property type="match status" value="1"/>
</dbReference>
<keyword evidence="5 7" id="KW-1133">Transmembrane helix</keyword>
<comment type="caution">
    <text evidence="9">The sequence shown here is derived from an EMBL/GenBank/DDBJ whole genome shotgun (WGS) entry which is preliminary data.</text>
</comment>
<proteinExistence type="predicted"/>
<evidence type="ECO:0000256" key="1">
    <source>
        <dbReference type="ARBA" id="ARBA00004651"/>
    </source>
</evidence>
<dbReference type="InterPro" id="IPR020846">
    <property type="entry name" value="MFS_dom"/>
</dbReference>
<feature type="transmembrane region" description="Helical" evidence="7">
    <location>
        <begin position="101"/>
        <end position="123"/>
    </location>
</feature>
<evidence type="ECO:0000256" key="6">
    <source>
        <dbReference type="ARBA" id="ARBA00023136"/>
    </source>
</evidence>
<evidence type="ECO:0000256" key="4">
    <source>
        <dbReference type="ARBA" id="ARBA00022692"/>
    </source>
</evidence>
<feature type="transmembrane region" description="Helical" evidence="7">
    <location>
        <begin position="308"/>
        <end position="330"/>
    </location>
</feature>
<keyword evidence="4 7" id="KW-0812">Transmembrane</keyword>
<evidence type="ECO:0000259" key="8">
    <source>
        <dbReference type="PROSITE" id="PS50850"/>
    </source>
</evidence>
<feature type="transmembrane region" description="Helical" evidence="7">
    <location>
        <begin position="77"/>
        <end position="95"/>
    </location>
</feature>
<feature type="transmembrane region" description="Helical" evidence="7">
    <location>
        <begin position="12"/>
        <end position="33"/>
    </location>
</feature>
<feature type="transmembrane region" description="Helical" evidence="7">
    <location>
        <begin position="168"/>
        <end position="190"/>
    </location>
</feature>
<gene>
    <name evidence="9" type="primary">mdtG_4</name>
    <name evidence="9" type="ORF">SDC9_32465</name>
</gene>
<dbReference type="InterPro" id="IPR005829">
    <property type="entry name" value="Sugar_transporter_CS"/>
</dbReference>
<dbReference type="SUPFAM" id="SSF103473">
    <property type="entry name" value="MFS general substrate transporter"/>
    <property type="match status" value="1"/>
</dbReference>
<feature type="transmembrane region" description="Helical" evidence="7">
    <location>
        <begin position="283"/>
        <end position="302"/>
    </location>
</feature>
<dbReference type="AlphaFoldDB" id="A0A644V5A6"/>
<dbReference type="InterPro" id="IPR011701">
    <property type="entry name" value="MFS"/>
</dbReference>
<dbReference type="InterPro" id="IPR050171">
    <property type="entry name" value="MFS_Transporters"/>
</dbReference>
<protein>
    <submittedName>
        <fullName evidence="9">Multidrug resistance protein MdtG</fullName>
    </submittedName>
</protein>
<evidence type="ECO:0000256" key="7">
    <source>
        <dbReference type="SAM" id="Phobius"/>
    </source>
</evidence>
<dbReference type="PANTHER" id="PTHR23517">
    <property type="entry name" value="RESISTANCE PROTEIN MDTM, PUTATIVE-RELATED-RELATED"/>
    <property type="match status" value="1"/>
</dbReference>
<dbReference type="Pfam" id="PF07690">
    <property type="entry name" value="MFS_1"/>
    <property type="match status" value="1"/>
</dbReference>
<dbReference type="CDD" id="cd17325">
    <property type="entry name" value="MFS_MdtG_SLC18_like"/>
    <property type="match status" value="1"/>
</dbReference>
<evidence type="ECO:0000256" key="2">
    <source>
        <dbReference type="ARBA" id="ARBA00022448"/>
    </source>
</evidence>
<keyword evidence="3" id="KW-1003">Cell membrane</keyword>